<dbReference type="Proteomes" id="UP000630086">
    <property type="component" value="Unassembled WGS sequence"/>
</dbReference>
<proteinExistence type="predicted"/>
<name>A0AAV4E8P0_LACHE</name>
<accession>A0AAV4E8P0</accession>
<evidence type="ECO:0000313" key="2">
    <source>
        <dbReference type="Proteomes" id="UP000630086"/>
    </source>
</evidence>
<dbReference type="RefSeq" id="WP_219721930.1">
    <property type="nucleotide sequence ID" value="NZ_PJRL01000019.1"/>
</dbReference>
<reference evidence="1" key="1">
    <citation type="submission" date="2020-07" db="EMBL/GenBank/DDBJ databases">
        <title>Draft genome sequence of Lactobacillus helveticus strain JCM 1062.</title>
        <authorList>
            <person name="Endo A."/>
            <person name="Maeno S."/>
            <person name="Kido Y."/>
        </authorList>
    </citation>
    <scope>NUCLEOTIDE SEQUENCE</scope>
    <source>
        <strain evidence="1">JCM 1062</strain>
    </source>
</reference>
<gene>
    <name evidence="1" type="ORF">LHEJCM1062_18410</name>
</gene>
<organism evidence="1 2">
    <name type="scientific">Lactobacillus helveticus</name>
    <name type="common">Lactobacillus suntoryeus</name>
    <dbReference type="NCBI Taxonomy" id="1587"/>
    <lineage>
        <taxon>Bacteria</taxon>
        <taxon>Bacillati</taxon>
        <taxon>Bacillota</taxon>
        <taxon>Bacilli</taxon>
        <taxon>Lactobacillales</taxon>
        <taxon>Lactobacillaceae</taxon>
        <taxon>Lactobacillus</taxon>
    </lineage>
</organism>
<dbReference type="EMBL" id="BLYV01000411">
    <property type="protein sequence ID" value="GFP13969.1"/>
    <property type="molecule type" value="Genomic_DNA"/>
</dbReference>
<evidence type="ECO:0000313" key="1">
    <source>
        <dbReference type="EMBL" id="GFP13969.1"/>
    </source>
</evidence>
<protein>
    <submittedName>
        <fullName evidence="1">Uncharacterized protein</fullName>
    </submittedName>
</protein>
<dbReference type="AlphaFoldDB" id="A0AAV4E8P0"/>
<sequence length="55" mass="6525">MSIKYFNESKPDFYVIIKLLEKLSWNPTGKHEEYQMILKNNSKKFSSEFLVPGIL</sequence>
<comment type="caution">
    <text evidence="1">The sequence shown here is derived from an EMBL/GenBank/DDBJ whole genome shotgun (WGS) entry which is preliminary data.</text>
</comment>